<name>A0A2G1MLN7_9RHOB</name>
<feature type="region of interest" description="Disordered" evidence="1">
    <location>
        <begin position="133"/>
        <end position="156"/>
    </location>
</feature>
<dbReference type="OrthoDB" id="8443793at2"/>
<accession>A0A2G1MLN7</accession>
<sequence>MRLSELSHKRGTETVLEPDAPARAAVARELGIPAVRKLRFRAVLAPEGSRGWRLDADLGATVVQDCVVTLDPVVTRIDEKITRRYLADVTEPGEAEVEMPEDDTIEPLPSAVDLAAVMIEALALALPDYPRAEGAGAGDMSVTEPGAEPITDEDVKPFAALKGLRERLKGDEDGGE</sequence>
<evidence type="ECO:0000313" key="2">
    <source>
        <dbReference type="EMBL" id="PHP29607.1"/>
    </source>
</evidence>
<comment type="caution">
    <text evidence="2">The sequence shown here is derived from an EMBL/GenBank/DDBJ whole genome shotgun (WGS) entry which is preliminary data.</text>
</comment>
<gene>
    <name evidence="2" type="ORF">CJ301_00065</name>
</gene>
<protein>
    <recommendedName>
        <fullName evidence="4">50S ribosomal protein L34</fullName>
    </recommendedName>
</protein>
<dbReference type="EMBL" id="NQWH01000001">
    <property type="protein sequence ID" value="PHP29607.1"/>
    <property type="molecule type" value="Genomic_DNA"/>
</dbReference>
<organism evidence="2 3">
    <name type="scientific">Limimaricola cinnabarinus</name>
    <dbReference type="NCBI Taxonomy" id="1125964"/>
    <lineage>
        <taxon>Bacteria</taxon>
        <taxon>Pseudomonadati</taxon>
        <taxon>Pseudomonadota</taxon>
        <taxon>Alphaproteobacteria</taxon>
        <taxon>Rhodobacterales</taxon>
        <taxon>Paracoccaceae</taxon>
        <taxon>Limimaricola</taxon>
    </lineage>
</organism>
<dbReference type="Pfam" id="PF02620">
    <property type="entry name" value="YceD"/>
    <property type="match status" value="1"/>
</dbReference>
<evidence type="ECO:0000256" key="1">
    <source>
        <dbReference type="SAM" id="MobiDB-lite"/>
    </source>
</evidence>
<reference evidence="2 3" key="1">
    <citation type="submission" date="2017-08" db="EMBL/GenBank/DDBJ databases">
        <title>Draft Genome Sequence of Loktanella cinnabarina Strain XM1, Isolated from Coastal Surface Water.</title>
        <authorList>
            <person name="Ma R."/>
            <person name="Wang J."/>
            <person name="Wang Q."/>
            <person name="Ma Z."/>
            <person name="Li J."/>
            <person name="Chen L."/>
        </authorList>
    </citation>
    <scope>NUCLEOTIDE SEQUENCE [LARGE SCALE GENOMIC DNA]</scope>
    <source>
        <strain evidence="2 3">XM1</strain>
    </source>
</reference>
<dbReference type="Proteomes" id="UP000221860">
    <property type="component" value="Unassembled WGS sequence"/>
</dbReference>
<dbReference type="AlphaFoldDB" id="A0A2G1MLN7"/>
<evidence type="ECO:0000313" key="3">
    <source>
        <dbReference type="Proteomes" id="UP000221860"/>
    </source>
</evidence>
<dbReference type="InterPro" id="IPR003772">
    <property type="entry name" value="YceD"/>
</dbReference>
<proteinExistence type="predicted"/>
<evidence type="ECO:0008006" key="4">
    <source>
        <dbReference type="Google" id="ProtNLM"/>
    </source>
</evidence>
<keyword evidence="3" id="KW-1185">Reference proteome</keyword>